<dbReference type="Proteomes" id="UP001302602">
    <property type="component" value="Unassembled WGS sequence"/>
</dbReference>
<dbReference type="RefSeq" id="XP_062642934.1">
    <property type="nucleotide sequence ID" value="XM_062791509.1"/>
</dbReference>
<keyword evidence="1" id="KW-0732">Signal</keyword>
<name>A0AAN6TSB8_9PEZI</name>
<keyword evidence="3" id="KW-1185">Reference proteome</keyword>
<feature type="chain" id="PRO_5042971659" evidence="1">
    <location>
        <begin position="20"/>
        <end position="161"/>
    </location>
</feature>
<proteinExistence type="predicted"/>
<feature type="signal peptide" evidence="1">
    <location>
        <begin position="1"/>
        <end position="19"/>
    </location>
</feature>
<sequence>MRILASIPTLLALGSTVAAAPAPVNASEAQNWNQTEPIPASAILAPGVDDLVFTRTSPCDGNSPLLAKRDSDEGGYFDWNYCHAAGQLVVVLVPAHDPQPGHVLPGFLTGWGYVGYAPTIVAMVYYDGFGMPGFQSGCNHTGSKKLLKAKSEAPDAREAAK</sequence>
<reference evidence="2" key="1">
    <citation type="journal article" date="2023" name="Mol. Phylogenet. Evol.">
        <title>Genome-scale phylogeny and comparative genomics of the fungal order Sordariales.</title>
        <authorList>
            <person name="Hensen N."/>
            <person name="Bonometti L."/>
            <person name="Westerberg I."/>
            <person name="Brannstrom I.O."/>
            <person name="Guillou S."/>
            <person name="Cros-Aarteil S."/>
            <person name="Calhoun S."/>
            <person name="Haridas S."/>
            <person name="Kuo A."/>
            <person name="Mondo S."/>
            <person name="Pangilinan J."/>
            <person name="Riley R."/>
            <person name="LaButti K."/>
            <person name="Andreopoulos B."/>
            <person name="Lipzen A."/>
            <person name="Chen C."/>
            <person name="Yan M."/>
            <person name="Daum C."/>
            <person name="Ng V."/>
            <person name="Clum A."/>
            <person name="Steindorff A."/>
            <person name="Ohm R.A."/>
            <person name="Martin F."/>
            <person name="Silar P."/>
            <person name="Natvig D.O."/>
            <person name="Lalanne C."/>
            <person name="Gautier V."/>
            <person name="Ament-Velasquez S.L."/>
            <person name="Kruys A."/>
            <person name="Hutchinson M.I."/>
            <person name="Powell A.J."/>
            <person name="Barry K."/>
            <person name="Miller A.N."/>
            <person name="Grigoriev I.V."/>
            <person name="Debuchy R."/>
            <person name="Gladieux P."/>
            <person name="Hiltunen Thoren M."/>
            <person name="Johannesson H."/>
        </authorList>
    </citation>
    <scope>NUCLEOTIDE SEQUENCE</scope>
    <source>
        <strain evidence="2">CBS 731.68</strain>
    </source>
</reference>
<reference evidence="2" key="2">
    <citation type="submission" date="2023-05" db="EMBL/GenBank/DDBJ databases">
        <authorList>
            <consortium name="Lawrence Berkeley National Laboratory"/>
            <person name="Steindorff A."/>
            <person name="Hensen N."/>
            <person name="Bonometti L."/>
            <person name="Westerberg I."/>
            <person name="Brannstrom I.O."/>
            <person name="Guillou S."/>
            <person name="Cros-Aarteil S."/>
            <person name="Calhoun S."/>
            <person name="Haridas S."/>
            <person name="Kuo A."/>
            <person name="Mondo S."/>
            <person name="Pangilinan J."/>
            <person name="Riley R."/>
            <person name="Labutti K."/>
            <person name="Andreopoulos B."/>
            <person name="Lipzen A."/>
            <person name="Chen C."/>
            <person name="Yanf M."/>
            <person name="Daum C."/>
            <person name="Ng V."/>
            <person name="Clum A."/>
            <person name="Ohm R."/>
            <person name="Martin F."/>
            <person name="Silar P."/>
            <person name="Natvig D."/>
            <person name="Lalanne C."/>
            <person name="Gautier V."/>
            <person name="Ament-Velasquez S.L."/>
            <person name="Kruys A."/>
            <person name="Hutchinson M.I."/>
            <person name="Powell A.J."/>
            <person name="Barry K."/>
            <person name="Miller A.N."/>
            <person name="Grigoriev I.V."/>
            <person name="Debuchy R."/>
            <person name="Gladieux P."/>
            <person name="Thoren M.H."/>
            <person name="Johannesson H."/>
        </authorList>
    </citation>
    <scope>NUCLEOTIDE SEQUENCE</scope>
    <source>
        <strain evidence="2">CBS 731.68</strain>
    </source>
</reference>
<evidence type="ECO:0000313" key="2">
    <source>
        <dbReference type="EMBL" id="KAK4119161.1"/>
    </source>
</evidence>
<comment type="caution">
    <text evidence="2">The sequence shown here is derived from an EMBL/GenBank/DDBJ whole genome shotgun (WGS) entry which is preliminary data.</text>
</comment>
<dbReference type="EMBL" id="MU853252">
    <property type="protein sequence ID" value="KAK4119161.1"/>
    <property type="molecule type" value="Genomic_DNA"/>
</dbReference>
<dbReference type="GeneID" id="87828278"/>
<accession>A0AAN6TSB8</accession>
<organism evidence="2 3">
    <name type="scientific">Parathielavia appendiculata</name>
    <dbReference type="NCBI Taxonomy" id="2587402"/>
    <lineage>
        <taxon>Eukaryota</taxon>
        <taxon>Fungi</taxon>
        <taxon>Dikarya</taxon>
        <taxon>Ascomycota</taxon>
        <taxon>Pezizomycotina</taxon>
        <taxon>Sordariomycetes</taxon>
        <taxon>Sordariomycetidae</taxon>
        <taxon>Sordariales</taxon>
        <taxon>Chaetomiaceae</taxon>
        <taxon>Parathielavia</taxon>
    </lineage>
</organism>
<protein>
    <submittedName>
        <fullName evidence="2">Uncharacterized protein</fullName>
    </submittedName>
</protein>
<dbReference type="AlphaFoldDB" id="A0AAN6TSB8"/>
<evidence type="ECO:0000313" key="3">
    <source>
        <dbReference type="Proteomes" id="UP001302602"/>
    </source>
</evidence>
<gene>
    <name evidence="2" type="ORF">N657DRAFT_637460</name>
</gene>
<evidence type="ECO:0000256" key="1">
    <source>
        <dbReference type="SAM" id="SignalP"/>
    </source>
</evidence>